<dbReference type="GO" id="GO:0042883">
    <property type="term" value="P:cysteine transport"/>
    <property type="evidence" value="ECO:0007669"/>
    <property type="project" value="InterPro"/>
</dbReference>
<evidence type="ECO:0000256" key="1">
    <source>
        <dbReference type="ARBA" id="ARBA00004651"/>
    </source>
</evidence>
<dbReference type="SUPFAM" id="SSF90123">
    <property type="entry name" value="ABC transporter transmembrane region"/>
    <property type="match status" value="1"/>
</dbReference>
<keyword evidence="3" id="KW-0547">Nucleotide-binding</keyword>
<accession>A0A2S9IYL7</accession>
<comment type="subcellular location">
    <subcellularLocation>
        <location evidence="1">Cell membrane</location>
        <topology evidence="1">Multi-pass membrane protein</topology>
    </subcellularLocation>
</comment>
<name>A0A2S9IYL7_9HYPH</name>
<sequence>MNVIVTSGFARSRRKVAADVPADAGAASAAHVNSLPESSPKTSARAGAVLQVGAALLWLPQAALLAYALGIVTDDGAMRQVIWIAAAIFGIGISRAALDAAGSRLAFKAARQTLSSMRERAIAALGRRSPFDSDRPASGFAASVIAEQAEAVVPYLARFQPVRLRVTAVPLVILGVVFWYSWAAALVLMLAAPLIPIFMALIGWRAKAASEAQLAELGGMNGFLLDRLRGLATIRAFDAVDLTAHRLRDNAEALRRRTMAVLRIAFLSSAVLELFSALGVAMVAVYVGFHLLGQLDFGAWGVKLSLAQGFFILLLAPAFFEPLRDLSAVWHDRAAGEAAMKALETLSQGSALMVGAGMKIGPENPYPRPSRLRFAPHLRMRVREPALHDPHPEVRAKRASKDEDHGDALELSNLRFRHAGNGDWLLDGFSLSVAPGEHIALFGPSGCGKSSLLSLIAGLVAAEHGRIVIGDVPLTDETAADLRGRMAWVGQKPHIFAGSAEANVTLGRGGRDKARVDAALSLAALGDIESVQGGAMLGEDGIGLSGGEALRLALARAAFNTDAGIILADEPTAHLDSRTAARITKSLLALAEGKILIVATHDRALAARMDRVIMFDAENIKRTAR</sequence>
<dbReference type="Gene3D" id="3.40.50.300">
    <property type="entry name" value="P-loop containing nucleotide triphosphate hydrolases"/>
    <property type="match status" value="1"/>
</dbReference>
<dbReference type="Pfam" id="PF00005">
    <property type="entry name" value="ABC_tran"/>
    <property type="match status" value="1"/>
</dbReference>
<evidence type="ECO:0000313" key="10">
    <source>
        <dbReference type="EMBL" id="PRD45624.1"/>
    </source>
</evidence>
<dbReference type="CDD" id="cd03228">
    <property type="entry name" value="ABCC_MRP_Like"/>
    <property type="match status" value="1"/>
</dbReference>
<evidence type="ECO:0000256" key="3">
    <source>
        <dbReference type="ARBA" id="ARBA00022741"/>
    </source>
</evidence>
<dbReference type="PROSITE" id="PS50893">
    <property type="entry name" value="ABC_TRANSPORTER_2"/>
    <property type="match status" value="1"/>
</dbReference>
<organism evidence="10 11">
    <name type="scientific">Phyllobacterium phragmitis</name>
    <dbReference type="NCBI Taxonomy" id="2670329"/>
    <lineage>
        <taxon>Bacteria</taxon>
        <taxon>Pseudomonadati</taxon>
        <taxon>Pseudomonadota</taxon>
        <taxon>Alphaproteobacteria</taxon>
        <taxon>Hyphomicrobiales</taxon>
        <taxon>Phyllobacteriaceae</taxon>
        <taxon>Phyllobacterium</taxon>
    </lineage>
</organism>
<dbReference type="InterPro" id="IPR036640">
    <property type="entry name" value="ABC1_TM_sf"/>
</dbReference>
<reference evidence="10 11" key="1">
    <citation type="submission" date="2018-02" db="EMBL/GenBank/DDBJ databases">
        <title>The draft genome of Phyllobacterium sp. 1N-3.</title>
        <authorList>
            <person name="Liu L."/>
            <person name="Li L."/>
            <person name="Zhang X."/>
            <person name="Wang T."/>
            <person name="Liang L."/>
        </authorList>
    </citation>
    <scope>NUCLEOTIDE SEQUENCE [LARGE SCALE GENOMIC DNA]</scope>
    <source>
        <strain evidence="10 11">1N-3</strain>
    </source>
</reference>
<dbReference type="NCBIfam" id="TIGR02857">
    <property type="entry name" value="CydD"/>
    <property type="match status" value="1"/>
</dbReference>
<dbReference type="InterPro" id="IPR003439">
    <property type="entry name" value="ABC_transporter-like_ATP-bd"/>
</dbReference>
<dbReference type="SUPFAM" id="SSF52540">
    <property type="entry name" value="P-loop containing nucleoside triphosphate hydrolases"/>
    <property type="match status" value="1"/>
</dbReference>
<dbReference type="Gene3D" id="1.20.1560.10">
    <property type="entry name" value="ABC transporter type 1, transmembrane domain"/>
    <property type="match status" value="1"/>
</dbReference>
<dbReference type="GO" id="GO:0140359">
    <property type="term" value="F:ABC-type transporter activity"/>
    <property type="evidence" value="ECO:0007669"/>
    <property type="project" value="InterPro"/>
</dbReference>
<evidence type="ECO:0000256" key="4">
    <source>
        <dbReference type="ARBA" id="ARBA00022840"/>
    </source>
</evidence>
<keyword evidence="2 7" id="KW-0812">Transmembrane</keyword>
<proteinExistence type="predicted"/>
<dbReference type="SMART" id="SM00382">
    <property type="entry name" value="AAA"/>
    <property type="match status" value="1"/>
</dbReference>
<protein>
    <submittedName>
        <fullName evidence="10">Thiol reductant ABC exporter subunit CydD</fullName>
    </submittedName>
</protein>
<dbReference type="CDD" id="cd18584">
    <property type="entry name" value="ABC_6TM_AarD_CydD"/>
    <property type="match status" value="1"/>
</dbReference>
<dbReference type="InterPro" id="IPR027417">
    <property type="entry name" value="P-loop_NTPase"/>
</dbReference>
<feature type="transmembrane region" description="Helical" evidence="7">
    <location>
        <begin position="48"/>
        <end position="69"/>
    </location>
</feature>
<dbReference type="InterPro" id="IPR003593">
    <property type="entry name" value="AAA+_ATPase"/>
</dbReference>
<evidence type="ECO:0000256" key="2">
    <source>
        <dbReference type="ARBA" id="ARBA00022692"/>
    </source>
</evidence>
<dbReference type="PANTHER" id="PTHR24221:SF261">
    <property type="entry name" value="GLUTATHIONE_L-CYSTEINE TRANSPORT SYSTEM ATP-BINDING_PERMEASE PROTEIN CYDD"/>
    <property type="match status" value="1"/>
</dbReference>
<dbReference type="GO" id="GO:0005886">
    <property type="term" value="C:plasma membrane"/>
    <property type="evidence" value="ECO:0007669"/>
    <property type="project" value="UniProtKB-SubCell"/>
</dbReference>
<dbReference type="Proteomes" id="UP000239434">
    <property type="component" value="Unassembled WGS sequence"/>
</dbReference>
<evidence type="ECO:0000259" key="8">
    <source>
        <dbReference type="PROSITE" id="PS50893"/>
    </source>
</evidence>
<comment type="caution">
    <text evidence="10">The sequence shown here is derived from an EMBL/GenBank/DDBJ whole genome shotgun (WGS) entry which is preliminary data.</text>
</comment>
<keyword evidence="11" id="KW-1185">Reference proteome</keyword>
<dbReference type="InterPro" id="IPR039421">
    <property type="entry name" value="Type_1_exporter"/>
</dbReference>
<keyword evidence="6 7" id="KW-0472">Membrane</keyword>
<feature type="domain" description="ABC transmembrane type-1" evidence="9">
    <location>
        <begin position="46"/>
        <end position="335"/>
    </location>
</feature>
<evidence type="ECO:0000259" key="9">
    <source>
        <dbReference type="PROSITE" id="PS50929"/>
    </source>
</evidence>
<keyword evidence="4" id="KW-0067">ATP-binding</keyword>
<feature type="transmembrane region" description="Helical" evidence="7">
    <location>
        <begin position="81"/>
        <end position="98"/>
    </location>
</feature>
<evidence type="ECO:0000313" key="11">
    <source>
        <dbReference type="Proteomes" id="UP000239434"/>
    </source>
</evidence>
<evidence type="ECO:0000256" key="6">
    <source>
        <dbReference type="ARBA" id="ARBA00023136"/>
    </source>
</evidence>
<dbReference type="AlphaFoldDB" id="A0A2S9IYL7"/>
<dbReference type="EMBL" id="PVBR01000001">
    <property type="protein sequence ID" value="PRD45624.1"/>
    <property type="molecule type" value="Genomic_DNA"/>
</dbReference>
<gene>
    <name evidence="10" type="primary">cydD</name>
    <name evidence="10" type="ORF">C5748_00135</name>
</gene>
<dbReference type="GO" id="GO:0034040">
    <property type="term" value="F:ATPase-coupled lipid transmembrane transporter activity"/>
    <property type="evidence" value="ECO:0007669"/>
    <property type="project" value="TreeGrafter"/>
</dbReference>
<feature type="transmembrane region" description="Helical" evidence="7">
    <location>
        <begin position="300"/>
        <end position="320"/>
    </location>
</feature>
<dbReference type="PROSITE" id="PS50929">
    <property type="entry name" value="ABC_TM1F"/>
    <property type="match status" value="1"/>
</dbReference>
<feature type="transmembrane region" description="Helical" evidence="7">
    <location>
        <begin position="186"/>
        <end position="204"/>
    </location>
</feature>
<dbReference type="GO" id="GO:0005524">
    <property type="term" value="F:ATP binding"/>
    <property type="evidence" value="ECO:0007669"/>
    <property type="project" value="UniProtKB-KW"/>
</dbReference>
<dbReference type="InterPro" id="IPR011527">
    <property type="entry name" value="ABC1_TM_dom"/>
</dbReference>
<dbReference type="GO" id="GO:0016887">
    <property type="term" value="F:ATP hydrolysis activity"/>
    <property type="evidence" value="ECO:0007669"/>
    <property type="project" value="InterPro"/>
</dbReference>
<dbReference type="Pfam" id="PF00664">
    <property type="entry name" value="ABC_membrane"/>
    <property type="match status" value="1"/>
</dbReference>
<dbReference type="PANTHER" id="PTHR24221">
    <property type="entry name" value="ATP-BINDING CASSETTE SUB-FAMILY B"/>
    <property type="match status" value="1"/>
</dbReference>
<keyword evidence="5 7" id="KW-1133">Transmembrane helix</keyword>
<feature type="transmembrane region" description="Helical" evidence="7">
    <location>
        <begin position="162"/>
        <end position="180"/>
    </location>
</feature>
<evidence type="ECO:0000256" key="5">
    <source>
        <dbReference type="ARBA" id="ARBA00022989"/>
    </source>
</evidence>
<feature type="transmembrane region" description="Helical" evidence="7">
    <location>
        <begin position="264"/>
        <end position="288"/>
    </location>
</feature>
<dbReference type="InterPro" id="IPR014216">
    <property type="entry name" value="ABC_transptr_CydD"/>
</dbReference>
<feature type="domain" description="ABC transporter" evidence="8">
    <location>
        <begin position="409"/>
        <end position="625"/>
    </location>
</feature>
<evidence type="ECO:0000256" key="7">
    <source>
        <dbReference type="SAM" id="Phobius"/>
    </source>
</evidence>